<proteinExistence type="predicted"/>
<gene>
    <name evidence="1" type="ORF">PENPOL_c002G08033</name>
</gene>
<dbReference type="EMBL" id="MDYM01000002">
    <property type="protein sequence ID" value="OQD69713.1"/>
    <property type="molecule type" value="Genomic_DNA"/>
</dbReference>
<comment type="caution">
    <text evidence="1">The sequence shown here is derived from an EMBL/GenBank/DDBJ whole genome shotgun (WGS) entry which is preliminary data.</text>
</comment>
<evidence type="ECO:0000313" key="2">
    <source>
        <dbReference type="Proteomes" id="UP000191408"/>
    </source>
</evidence>
<organism evidence="1 2">
    <name type="scientific">Penicillium polonicum</name>
    <dbReference type="NCBI Taxonomy" id="60169"/>
    <lineage>
        <taxon>Eukaryota</taxon>
        <taxon>Fungi</taxon>
        <taxon>Dikarya</taxon>
        <taxon>Ascomycota</taxon>
        <taxon>Pezizomycotina</taxon>
        <taxon>Eurotiomycetes</taxon>
        <taxon>Eurotiomycetidae</taxon>
        <taxon>Eurotiales</taxon>
        <taxon>Aspergillaceae</taxon>
        <taxon>Penicillium</taxon>
    </lineage>
</organism>
<protein>
    <submittedName>
        <fullName evidence="1">Uncharacterized protein</fullName>
    </submittedName>
</protein>
<accession>A0A1V6NY97</accession>
<dbReference type="Proteomes" id="UP000191408">
    <property type="component" value="Unassembled WGS sequence"/>
</dbReference>
<reference evidence="2" key="1">
    <citation type="journal article" date="2017" name="Nat. Microbiol.">
        <title>Global analysis of biosynthetic gene clusters reveals vast potential of secondary metabolite production in Penicillium species.</title>
        <authorList>
            <person name="Nielsen J.C."/>
            <person name="Grijseels S."/>
            <person name="Prigent S."/>
            <person name="Ji B."/>
            <person name="Dainat J."/>
            <person name="Nielsen K.F."/>
            <person name="Frisvad J.C."/>
            <person name="Workman M."/>
            <person name="Nielsen J."/>
        </authorList>
    </citation>
    <scope>NUCLEOTIDE SEQUENCE [LARGE SCALE GENOMIC DNA]</scope>
    <source>
        <strain evidence="2">IBT 4502</strain>
    </source>
</reference>
<evidence type="ECO:0000313" key="1">
    <source>
        <dbReference type="EMBL" id="OQD69713.1"/>
    </source>
</evidence>
<name>A0A1V6NY97_PENPO</name>
<sequence>MSAQIGKPADFVNLL</sequence>
<keyword evidence="2" id="KW-1185">Reference proteome</keyword>